<sequence length="733" mass="79770">MLYHHFTFKVALLAAVSAASMAFAGPAQAQETEEPISTPSEDAGDEEPLDDDFHNRRIDPLNRIVVTAAGLRQLDLLAGTTVVEGEELQRNLDGQLGEVLASQPGVSASGFAPGASRPILRGFSGERVKVLIDGIGAIDASNTSDDHAVSIDPLTTEAIEVLRGPAVLLYGSQAIGGAVNVIDKRIPRRFTDEPFHVDFLAGTDSATDLREFGGSVDAILGGGFIGHVDGSWRKTDDLEVPGFTVAPELRADLLADAAEEQEEGNFEEADELREAADQRGFLPNSATETWSANGGIAFFRGDSNMGVSFGVYDTMYGVPGRPGAGHHHGEEEGEEEETGEEEGEERVSIGLRQYRADFRGDIALGNGLFDRLKLRAGYSDYTHTEFEGDEVGTVFDVSGIEARAELVQNPFGALRGSLGFQYYTRDFEAIGEEAFVAPNETEQFALFALQEYGNGPIQLEGSVRYENTSVDSMTLGIERDFDTISGAIGVAYEADDAFRTGVNVSRVARAPAGEELFANGPHIATQAFEIGDPDLESEKAWGVELFARGRRGDAEFSVAAFRNWFDDYIYLAQTGEEEDDLPVYAFLQQGATYTGIEGQLIYDFVDTDDLRLGTDLRAEYVRAELDDDTDVPRIPPLGLSAALFAEMGQFDARGEVEWYEDQTRVAPFETTTDGYTFVNASLAWRPFEDNDAIRLLVSVDNIFDVTGRRATSFTKDFVPLAGRNFKASIRASF</sequence>
<feature type="compositionally biased region" description="Acidic residues" evidence="10">
    <location>
        <begin position="331"/>
        <end position="344"/>
    </location>
</feature>
<evidence type="ECO:0000313" key="14">
    <source>
        <dbReference type="EMBL" id="MXO86573.1"/>
    </source>
</evidence>
<dbReference type="Pfam" id="PF00593">
    <property type="entry name" value="TonB_dep_Rec_b-barrel"/>
    <property type="match status" value="1"/>
</dbReference>
<dbReference type="OrthoDB" id="9795928at2"/>
<evidence type="ECO:0000256" key="9">
    <source>
        <dbReference type="RuleBase" id="RU003357"/>
    </source>
</evidence>
<feature type="region of interest" description="Disordered" evidence="10">
    <location>
        <begin position="26"/>
        <end position="55"/>
    </location>
</feature>
<dbReference type="PANTHER" id="PTHR30069:SF40">
    <property type="entry name" value="TONB-DEPENDENT RECEPTOR NMB0964-RELATED"/>
    <property type="match status" value="1"/>
</dbReference>
<keyword evidence="3 8" id="KW-1134">Transmembrane beta strand</keyword>
<dbReference type="SUPFAM" id="SSF56935">
    <property type="entry name" value="Porins"/>
    <property type="match status" value="1"/>
</dbReference>
<feature type="chain" id="PRO_5032735841" evidence="11">
    <location>
        <begin position="30"/>
        <end position="733"/>
    </location>
</feature>
<evidence type="ECO:0000256" key="6">
    <source>
        <dbReference type="ARBA" id="ARBA00023136"/>
    </source>
</evidence>
<evidence type="ECO:0000256" key="4">
    <source>
        <dbReference type="ARBA" id="ARBA00022692"/>
    </source>
</evidence>
<dbReference type="EMBL" id="WTYW01000003">
    <property type="protein sequence ID" value="MXO86573.1"/>
    <property type="molecule type" value="Genomic_DNA"/>
</dbReference>
<organism evidence="14 15">
    <name type="scientific">Parapontixanthobacter aurantiacus</name>
    <dbReference type="NCBI Taxonomy" id="1463599"/>
    <lineage>
        <taxon>Bacteria</taxon>
        <taxon>Pseudomonadati</taxon>
        <taxon>Pseudomonadota</taxon>
        <taxon>Alphaproteobacteria</taxon>
        <taxon>Sphingomonadales</taxon>
        <taxon>Erythrobacteraceae</taxon>
        <taxon>Parapontixanthobacter</taxon>
    </lineage>
</organism>
<keyword evidence="4 8" id="KW-0812">Transmembrane</keyword>
<comment type="subcellular location">
    <subcellularLocation>
        <location evidence="1 8">Cell outer membrane</location>
        <topology evidence="1 8">Multi-pass membrane protein</topology>
    </subcellularLocation>
</comment>
<evidence type="ECO:0000259" key="12">
    <source>
        <dbReference type="Pfam" id="PF00593"/>
    </source>
</evidence>
<feature type="domain" description="TonB-dependent receptor plug" evidence="13">
    <location>
        <begin position="75"/>
        <end position="178"/>
    </location>
</feature>
<keyword evidence="2 8" id="KW-0813">Transport</keyword>
<dbReference type="CDD" id="cd01347">
    <property type="entry name" value="ligand_gated_channel"/>
    <property type="match status" value="1"/>
</dbReference>
<comment type="similarity">
    <text evidence="8 9">Belongs to the TonB-dependent receptor family.</text>
</comment>
<feature type="region of interest" description="Disordered" evidence="10">
    <location>
        <begin position="320"/>
        <end position="347"/>
    </location>
</feature>
<dbReference type="Proteomes" id="UP000433104">
    <property type="component" value="Unassembled WGS sequence"/>
</dbReference>
<evidence type="ECO:0000256" key="2">
    <source>
        <dbReference type="ARBA" id="ARBA00022448"/>
    </source>
</evidence>
<dbReference type="Gene3D" id="2.40.170.20">
    <property type="entry name" value="TonB-dependent receptor, beta-barrel domain"/>
    <property type="match status" value="1"/>
</dbReference>
<evidence type="ECO:0000259" key="13">
    <source>
        <dbReference type="Pfam" id="PF07715"/>
    </source>
</evidence>
<dbReference type="InterPro" id="IPR036942">
    <property type="entry name" value="Beta-barrel_TonB_sf"/>
</dbReference>
<dbReference type="InterPro" id="IPR039426">
    <property type="entry name" value="TonB-dep_rcpt-like"/>
</dbReference>
<evidence type="ECO:0000256" key="1">
    <source>
        <dbReference type="ARBA" id="ARBA00004571"/>
    </source>
</evidence>
<dbReference type="PROSITE" id="PS52016">
    <property type="entry name" value="TONB_DEPENDENT_REC_3"/>
    <property type="match status" value="1"/>
</dbReference>
<evidence type="ECO:0000256" key="8">
    <source>
        <dbReference type="PROSITE-ProRule" id="PRU01360"/>
    </source>
</evidence>
<evidence type="ECO:0000256" key="3">
    <source>
        <dbReference type="ARBA" id="ARBA00022452"/>
    </source>
</evidence>
<comment type="caution">
    <text evidence="14">The sequence shown here is derived from an EMBL/GenBank/DDBJ whole genome shotgun (WGS) entry which is preliminary data.</text>
</comment>
<dbReference type="GO" id="GO:0009279">
    <property type="term" value="C:cell outer membrane"/>
    <property type="evidence" value="ECO:0007669"/>
    <property type="project" value="UniProtKB-SubCell"/>
</dbReference>
<proteinExistence type="inferred from homology"/>
<dbReference type="InterPro" id="IPR037066">
    <property type="entry name" value="Plug_dom_sf"/>
</dbReference>
<keyword evidence="7 8" id="KW-0998">Cell outer membrane</keyword>
<keyword evidence="5 9" id="KW-0798">TonB box</keyword>
<accession>A0A844ZGR9</accession>
<keyword evidence="14" id="KW-0675">Receptor</keyword>
<name>A0A844ZGR9_9SPHN</name>
<dbReference type="Gene3D" id="2.170.130.10">
    <property type="entry name" value="TonB-dependent receptor, plug domain"/>
    <property type="match status" value="1"/>
</dbReference>
<evidence type="ECO:0000256" key="5">
    <source>
        <dbReference type="ARBA" id="ARBA00023077"/>
    </source>
</evidence>
<gene>
    <name evidence="14" type="ORF">GRI38_11110</name>
</gene>
<reference evidence="14 15" key="1">
    <citation type="submission" date="2019-12" db="EMBL/GenBank/DDBJ databases">
        <title>Genomic-based taxomic classification of the family Erythrobacteraceae.</title>
        <authorList>
            <person name="Xu L."/>
        </authorList>
    </citation>
    <scope>NUCLEOTIDE SEQUENCE [LARGE SCALE GENOMIC DNA]</scope>
    <source>
        <strain evidence="14 15">MCCC 1A09962</strain>
    </source>
</reference>
<keyword evidence="11" id="KW-0732">Signal</keyword>
<keyword evidence="15" id="KW-1185">Reference proteome</keyword>
<evidence type="ECO:0000256" key="10">
    <source>
        <dbReference type="SAM" id="MobiDB-lite"/>
    </source>
</evidence>
<evidence type="ECO:0000313" key="15">
    <source>
        <dbReference type="Proteomes" id="UP000433104"/>
    </source>
</evidence>
<dbReference type="InterPro" id="IPR000531">
    <property type="entry name" value="Beta-barrel_TonB"/>
</dbReference>
<dbReference type="GO" id="GO:0044718">
    <property type="term" value="P:siderophore transmembrane transport"/>
    <property type="evidence" value="ECO:0007669"/>
    <property type="project" value="TreeGrafter"/>
</dbReference>
<dbReference type="InterPro" id="IPR012910">
    <property type="entry name" value="Plug_dom"/>
</dbReference>
<protein>
    <submittedName>
        <fullName evidence="14">TonB-dependent receptor</fullName>
    </submittedName>
</protein>
<dbReference type="PANTHER" id="PTHR30069">
    <property type="entry name" value="TONB-DEPENDENT OUTER MEMBRANE RECEPTOR"/>
    <property type="match status" value="1"/>
</dbReference>
<evidence type="ECO:0000256" key="11">
    <source>
        <dbReference type="SAM" id="SignalP"/>
    </source>
</evidence>
<evidence type="ECO:0000256" key="7">
    <source>
        <dbReference type="ARBA" id="ARBA00023237"/>
    </source>
</evidence>
<dbReference type="Pfam" id="PF07715">
    <property type="entry name" value="Plug"/>
    <property type="match status" value="1"/>
</dbReference>
<feature type="signal peptide" evidence="11">
    <location>
        <begin position="1"/>
        <end position="29"/>
    </location>
</feature>
<feature type="domain" description="TonB-dependent receptor-like beta-barrel" evidence="12">
    <location>
        <begin position="342"/>
        <end position="702"/>
    </location>
</feature>
<keyword evidence="6 8" id="KW-0472">Membrane</keyword>
<dbReference type="GO" id="GO:0015344">
    <property type="term" value="F:siderophore uptake transmembrane transporter activity"/>
    <property type="evidence" value="ECO:0007669"/>
    <property type="project" value="TreeGrafter"/>
</dbReference>
<dbReference type="AlphaFoldDB" id="A0A844ZGR9"/>